<evidence type="ECO:0008006" key="3">
    <source>
        <dbReference type="Google" id="ProtNLM"/>
    </source>
</evidence>
<organism evidence="1 2">
    <name type="scientific">Actinomycetospora endophytica</name>
    <dbReference type="NCBI Taxonomy" id="2291215"/>
    <lineage>
        <taxon>Bacteria</taxon>
        <taxon>Bacillati</taxon>
        <taxon>Actinomycetota</taxon>
        <taxon>Actinomycetes</taxon>
        <taxon>Pseudonocardiales</taxon>
        <taxon>Pseudonocardiaceae</taxon>
        <taxon>Actinomycetospora</taxon>
    </lineage>
</organism>
<protein>
    <recommendedName>
        <fullName evidence="3">Zinc finger protein</fullName>
    </recommendedName>
</protein>
<accession>A0ABS8P8U5</accession>
<dbReference type="RefSeq" id="WP_230734881.1">
    <property type="nucleotide sequence ID" value="NZ_JAJNDB010000002.1"/>
</dbReference>
<comment type="caution">
    <text evidence="1">The sequence shown here is derived from an EMBL/GenBank/DDBJ whole genome shotgun (WGS) entry which is preliminary data.</text>
</comment>
<dbReference type="Proteomes" id="UP001199469">
    <property type="component" value="Unassembled WGS sequence"/>
</dbReference>
<name>A0ABS8P8U5_9PSEU</name>
<evidence type="ECO:0000313" key="2">
    <source>
        <dbReference type="Proteomes" id="UP001199469"/>
    </source>
</evidence>
<sequence>MIPDESDTPDRVLDELDTPSFDAAFHVTDRLAVHGAECVCPRCAGQLAVLLAELARALA</sequence>
<reference evidence="1 2" key="1">
    <citation type="submission" date="2021-11" db="EMBL/GenBank/DDBJ databases">
        <title>Draft genome sequence of Actinomycetospora sp. SF1 isolated from the rhizosphere soil.</title>
        <authorList>
            <person name="Duangmal K."/>
            <person name="Chantavorakit T."/>
        </authorList>
    </citation>
    <scope>NUCLEOTIDE SEQUENCE [LARGE SCALE GENOMIC DNA]</scope>
    <source>
        <strain evidence="1 2">TBRC 5722</strain>
    </source>
</reference>
<proteinExistence type="predicted"/>
<keyword evidence="2" id="KW-1185">Reference proteome</keyword>
<evidence type="ECO:0000313" key="1">
    <source>
        <dbReference type="EMBL" id="MCD2194687.1"/>
    </source>
</evidence>
<gene>
    <name evidence="1" type="ORF">LQ327_15040</name>
</gene>
<dbReference type="EMBL" id="JAJNDB010000002">
    <property type="protein sequence ID" value="MCD2194687.1"/>
    <property type="molecule type" value="Genomic_DNA"/>
</dbReference>